<evidence type="ECO:0008006" key="4">
    <source>
        <dbReference type="Google" id="ProtNLM"/>
    </source>
</evidence>
<dbReference type="RefSeq" id="WP_203919922.1">
    <property type="nucleotide sequence ID" value="NZ_BONZ01000042.1"/>
</dbReference>
<comment type="caution">
    <text evidence="2">The sequence shown here is derived from an EMBL/GenBank/DDBJ whole genome shotgun (WGS) entry which is preliminary data.</text>
</comment>
<keyword evidence="1" id="KW-0472">Membrane</keyword>
<accession>A0A8J3QV38</accession>
<keyword evidence="1" id="KW-1133">Transmembrane helix</keyword>
<keyword evidence="1" id="KW-0812">Transmembrane</keyword>
<dbReference type="AlphaFoldDB" id="A0A8J3QV38"/>
<name>A0A8J3QV38_9ACTN</name>
<reference evidence="2" key="1">
    <citation type="submission" date="2021-01" db="EMBL/GenBank/DDBJ databases">
        <title>Whole genome shotgun sequence of Rugosimonospora africana NBRC 104875.</title>
        <authorList>
            <person name="Komaki H."/>
            <person name="Tamura T."/>
        </authorList>
    </citation>
    <scope>NUCLEOTIDE SEQUENCE</scope>
    <source>
        <strain evidence="2">NBRC 104875</strain>
    </source>
</reference>
<dbReference type="Proteomes" id="UP000642748">
    <property type="component" value="Unassembled WGS sequence"/>
</dbReference>
<evidence type="ECO:0000313" key="3">
    <source>
        <dbReference type="Proteomes" id="UP000642748"/>
    </source>
</evidence>
<keyword evidence="3" id="KW-1185">Reference proteome</keyword>
<evidence type="ECO:0000313" key="2">
    <source>
        <dbReference type="EMBL" id="GIH16328.1"/>
    </source>
</evidence>
<protein>
    <recommendedName>
        <fullName evidence="4">DUF3618 domain-containing protein</fullName>
    </recommendedName>
</protein>
<feature type="transmembrane region" description="Helical" evidence="1">
    <location>
        <begin position="82"/>
        <end position="102"/>
    </location>
</feature>
<gene>
    <name evidence="2" type="ORF">Raf01_45000</name>
</gene>
<organism evidence="2 3">
    <name type="scientific">Rugosimonospora africana</name>
    <dbReference type="NCBI Taxonomy" id="556532"/>
    <lineage>
        <taxon>Bacteria</taxon>
        <taxon>Bacillati</taxon>
        <taxon>Actinomycetota</taxon>
        <taxon>Actinomycetes</taxon>
        <taxon>Micromonosporales</taxon>
        <taxon>Micromonosporaceae</taxon>
        <taxon>Rugosimonospora</taxon>
    </lineage>
</organism>
<evidence type="ECO:0000256" key="1">
    <source>
        <dbReference type="SAM" id="Phobius"/>
    </source>
</evidence>
<dbReference type="Pfam" id="PF12277">
    <property type="entry name" value="DUF3618"/>
    <property type="match status" value="1"/>
</dbReference>
<proteinExistence type="predicted"/>
<dbReference type="EMBL" id="BONZ01000042">
    <property type="protein sequence ID" value="GIH16328.1"/>
    <property type="molecule type" value="Genomic_DNA"/>
</dbReference>
<dbReference type="InterPro" id="IPR022062">
    <property type="entry name" value="DUF3618"/>
</dbReference>
<sequence length="107" mass="11195">MNHSAPTEDGAGTRVEPEALRRRIAYTRDELADTVEALTAKADVKTRAAQAAVGAAGTVTGELHAAERAVATGYRSLAGRTAPWVVGLLLAGVSALFAAIAARRRRR</sequence>